<keyword evidence="2" id="KW-1185">Reference proteome</keyword>
<comment type="caution">
    <text evidence="1">The sequence shown here is derived from an EMBL/GenBank/DDBJ whole genome shotgun (WGS) entry which is preliminary data.</text>
</comment>
<reference evidence="1 2" key="1">
    <citation type="journal article" date="2022" name="Nat. Plants">
        <title>Genomes of leafy and leafless Platanthera orchids illuminate the evolution of mycoheterotrophy.</title>
        <authorList>
            <person name="Li M.H."/>
            <person name="Liu K.W."/>
            <person name="Li Z."/>
            <person name="Lu H.C."/>
            <person name="Ye Q.L."/>
            <person name="Zhang D."/>
            <person name="Wang J.Y."/>
            <person name="Li Y.F."/>
            <person name="Zhong Z.M."/>
            <person name="Liu X."/>
            <person name="Yu X."/>
            <person name="Liu D.K."/>
            <person name="Tu X.D."/>
            <person name="Liu B."/>
            <person name="Hao Y."/>
            <person name="Liao X.Y."/>
            <person name="Jiang Y.T."/>
            <person name="Sun W.H."/>
            <person name="Chen J."/>
            <person name="Chen Y.Q."/>
            <person name="Ai Y."/>
            <person name="Zhai J.W."/>
            <person name="Wu S.S."/>
            <person name="Zhou Z."/>
            <person name="Hsiao Y.Y."/>
            <person name="Wu W.L."/>
            <person name="Chen Y.Y."/>
            <person name="Lin Y.F."/>
            <person name="Hsu J.L."/>
            <person name="Li C.Y."/>
            <person name="Wang Z.W."/>
            <person name="Zhao X."/>
            <person name="Zhong W.Y."/>
            <person name="Ma X.K."/>
            <person name="Ma L."/>
            <person name="Huang J."/>
            <person name="Chen G.Z."/>
            <person name="Huang M.Z."/>
            <person name="Huang L."/>
            <person name="Peng D.H."/>
            <person name="Luo Y.B."/>
            <person name="Zou S.Q."/>
            <person name="Chen S.P."/>
            <person name="Lan S."/>
            <person name="Tsai W.C."/>
            <person name="Van de Peer Y."/>
            <person name="Liu Z.J."/>
        </authorList>
    </citation>
    <scope>NUCLEOTIDE SEQUENCE [LARGE SCALE GENOMIC DNA]</scope>
    <source>
        <strain evidence="1">Lor288</strain>
    </source>
</reference>
<evidence type="ECO:0000313" key="1">
    <source>
        <dbReference type="EMBL" id="KAK8968025.1"/>
    </source>
</evidence>
<organism evidence="1 2">
    <name type="scientific">Platanthera guangdongensis</name>
    <dbReference type="NCBI Taxonomy" id="2320717"/>
    <lineage>
        <taxon>Eukaryota</taxon>
        <taxon>Viridiplantae</taxon>
        <taxon>Streptophyta</taxon>
        <taxon>Embryophyta</taxon>
        <taxon>Tracheophyta</taxon>
        <taxon>Spermatophyta</taxon>
        <taxon>Magnoliopsida</taxon>
        <taxon>Liliopsida</taxon>
        <taxon>Asparagales</taxon>
        <taxon>Orchidaceae</taxon>
        <taxon>Orchidoideae</taxon>
        <taxon>Orchideae</taxon>
        <taxon>Orchidinae</taxon>
        <taxon>Platanthera</taxon>
    </lineage>
</organism>
<proteinExistence type="predicted"/>
<evidence type="ECO:0000313" key="2">
    <source>
        <dbReference type="Proteomes" id="UP001412067"/>
    </source>
</evidence>
<dbReference type="EMBL" id="JBBWWR010000004">
    <property type="protein sequence ID" value="KAK8968025.1"/>
    <property type="molecule type" value="Genomic_DNA"/>
</dbReference>
<accession>A0ABR2MV13</accession>
<name>A0ABR2MV13_9ASPA</name>
<gene>
    <name evidence="1" type="ORF">KSP40_PGU017862</name>
</gene>
<protein>
    <submittedName>
        <fullName evidence="1">Uncharacterized protein</fullName>
    </submittedName>
</protein>
<sequence>MEVPLRQPSPELRYSSSAAVLKRVHPNRSPILSPASQSAAPPLDTDPFALLLRYRSRAILYLSALLRITKGPIKFSDRKKMNNNEPLSKFPIKVEELVYLAVSTLERSACVS</sequence>
<dbReference type="Proteomes" id="UP001412067">
    <property type="component" value="Unassembled WGS sequence"/>
</dbReference>